<keyword evidence="10" id="KW-1185">Reference proteome</keyword>
<evidence type="ECO:0000256" key="3">
    <source>
        <dbReference type="ARBA" id="ARBA00022692"/>
    </source>
</evidence>
<evidence type="ECO:0000313" key="10">
    <source>
        <dbReference type="Proteomes" id="UP001194746"/>
    </source>
</evidence>
<dbReference type="CDD" id="cd17502">
    <property type="entry name" value="MFS_Azr1_MDR_like"/>
    <property type="match status" value="1"/>
</dbReference>
<evidence type="ECO:0000259" key="8">
    <source>
        <dbReference type="PROSITE" id="PS50850"/>
    </source>
</evidence>
<dbReference type="EMBL" id="VCAU01000004">
    <property type="protein sequence ID" value="KAF9894295.1"/>
    <property type="molecule type" value="Genomic_DNA"/>
</dbReference>
<dbReference type="GO" id="GO:0022857">
    <property type="term" value="F:transmembrane transporter activity"/>
    <property type="evidence" value="ECO:0007669"/>
    <property type="project" value="InterPro"/>
</dbReference>
<dbReference type="PANTHER" id="PTHR23501:SF158">
    <property type="entry name" value="TRANSPORTER, PUTATIVE (AFU_ORTHOLOGUE AFUA_5G14490)-RELATED"/>
    <property type="match status" value="1"/>
</dbReference>
<dbReference type="InterPro" id="IPR020846">
    <property type="entry name" value="MFS_dom"/>
</dbReference>
<comment type="similarity">
    <text evidence="2">Belongs to the major facilitator superfamily. TCR/Tet family.</text>
</comment>
<evidence type="ECO:0000313" key="9">
    <source>
        <dbReference type="EMBL" id="KAF9894295.1"/>
    </source>
</evidence>
<feature type="region of interest" description="Disordered" evidence="6">
    <location>
        <begin position="1"/>
        <end position="23"/>
    </location>
</feature>
<keyword evidence="5 7" id="KW-0472">Membrane</keyword>
<evidence type="ECO:0000256" key="1">
    <source>
        <dbReference type="ARBA" id="ARBA00004141"/>
    </source>
</evidence>
<name>A0AAD4GZ18_ASPNN</name>
<keyword evidence="3 7" id="KW-0812">Transmembrane</keyword>
<organism evidence="9 10">
    <name type="scientific">Aspergillus nanangensis</name>
    <dbReference type="NCBI Taxonomy" id="2582783"/>
    <lineage>
        <taxon>Eukaryota</taxon>
        <taxon>Fungi</taxon>
        <taxon>Dikarya</taxon>
        <taxon>Ascomycota</taxon>
        <taxon>Pezizomycotina</taxon>
        <taxon>Eurotiomycetes</taxon>
        <taxon>Eurotiomycetidae</taxon>
        <taxon>Eurotiales</taxon>
        <taxon>Aspergillaceae</taxon>
        <taxon>Aspergillus</taxon>
        <taxon>Aspergillus subgen. Circumdati</taxon>
    </lineage>
</organism>
<dbReference type="GO" id="GO:0005886">
    <property type="term" value="C:plasma membrane"/>
    <property type="evidence" value="ECO:0007669"/>
    <property type="project" value="TreeGrafter"/>
</dbReference>
<feature type="transmembrane region" description="Helical" evidence="7">
    <location>
        <begin position="61"/>
        <end position="79"/>
    </location>
</feature>
<comment type="subcellular location">
    <subcellularLocation>
        <location evidence="1">Membrane</location>
        <topology evidence="1">Multi-pass membrane protein</topology>
    </subcellularLocation>
</comment>
<feature type="transmembrane region" description="Helical" evidence="7">
    <location>
        <begin position="420"/>
        <end position="441"/>
    </location>
</feature>
<sequence>MDSTSDAHYGPMQGDPIEAASSNQAAECRDLAGEVHENETEMHRLPSLVVSNDPEGPRSNLKICAIMLALSLGLFLSALDQTIVATATPTISADLHSGTGYVWIGGAYLLANAASSNIWANLSDIWGRKPILLAAVALFFLSSIVCAAAIDMPMLIAGRGLQGIAGGGLLQLTTIVISDLFSVRNRSLFLGLIEFIWAIAGAIGPLVGGALTQSVTWRWIFWINLPISGVAFLLMFFFLDIHNPKTSMWDGIKAVDWYGSLSILGLTIMLLLGLDFGGDTFPWNSPKVICLIVFGCVMALVFVFCEKRLAKYPLMPLGIFKEMSNVACLLVGFTHGFAFLGAEYYLPLYFQSAKAASPFHSGLLILPFVLSEAGLSLAAGIIIHRTGRYLEIIWIGMAFVVCGMGLFINYDATSSLGKIIGYQIAAGLGCGLLFFPPLLALQNNVPQSANASATATFCFVRNVAMAMSVVLGGVVFQNSMDMQQSTLIGAGLSASTTEELTGAEAAANVVVIPSIEDAGQRQAVKDAYALSLRNLWILYACLAAVGFVASLFIGRQQLRKEHVEMKTGLKEKSSMSEDGRLDV</sequence>
<dbReference type="PROSITE" id="PS50850">
    <property type="entry name" value="MFS"/>
    <property type="match status" value="1"/>
</dbReference>
<dbReference type="AlphaFoldDB" id="A0AAD4GZ18"/>
<dbReference type="Proteomes" id="UP001194746">
    <property type="component" value="Unassembled WGS sequence"/>
</dbReference>
<comment type="caution">
    <text evidence="9">The sequence shown here is derived from an EMBL/GenBank/DDBJ whole genome shotgun (WGS) entry which is preliminary data.</text>
</comment>
<accession>A0AAD4GZ18</accession>
<feature type="transmembrane region" description="Helical" evidence="7">
    <location>
        <begin position="286"/>
        <end position="305"/>
    </location>
</feature>
<evidence type="ECO:0000256" key="5">
    <source>
        <dbReference type="ARBA" id="ARBA00023136"/>
    </source>
</evidence>
<feature type="transmembrane region" description="Helical" evidence="7">
    <location>
        <begin position="162"/>
        <end position="181"/>
    </location>
</feature>
<feature type="transmembrane region" description="Helical" evidence="7">
    <location>
        <begin position="326"/>
        <end position="346"/>
    </location>
</feature>
<dbReference type="FunFam" id="1.20.1720.10:FF:000014">
    <property type="entry name" value="MFS drug transporter, putative"/>
    <property type="match status" value="1"/>
</dbReference>
<evidence type="ECO:0000256" key="7">
    <source>
        <dbReference type="SAM" id="Phobius"/>
    </source>
</evidence>
<dbReference type="InterPro" id="IPR036259">
    <property type="entry name" value="MFS_trans_sf"/>
</dbReference>
<feature type="transmembrane region" description="Helical" evidence="7">
    <location>
        <begin position="453"/>
        <end position="476"/>
    </location>
</feature>
<feature type="transmembrane region" description="Helical" evidence="7">
    <location>
        <begin position="358"/>
        <end position="382"/>
    </location>
</feature>
<dbReference type="Pfam" id="PF07690">
    <property type="entry name" value="MFS_1"/>
    <property type="match status" value="1"/>
</dbReference>
<proteinExistence type="inferred from homology"/>
<dbReference type="SUPFAM" id="SSF103473">
    <property type="entry name" value="MFS general substrate transporter"/>
    <property type="match status" value="1"/>
</dbReference>
<feature type="domain" description="Major facilitator superfamily (MFS) profile" evidence="8">
    <location>
        <begin position="66"/>
        <end position="558"/>
    </location>
</feature>
<reference evidence="9" key="2">
    <citation type="submission" date="2020-02" db="EMBL/GenBank/DDBJ databases">
        <authorList>
            <person name="Gilchrist C.L.M."/>
            <person name="Chooi Y.-H."/>
        </authorList>
    </citation>
    <scope>NUCLEOTIDE SEQUENCE</scope>
    <source>
        <strain evidence="9">MST-FP2251</strain>
    </source>
</reference>
<feature type="transmembrane region" description="Helical" evidence="7">
    <location>
        <begin position="254"/>
        <end position="274"/>
    </location>
</feature>
<feature type="transmembrane region" description="Helical" evidence="7">
    <location>
        <begin position="389"/>
        <end position="408"/>
    </location>
</feature>
<dbReference type="InterPro" id="IPR011701">
    <property type="entry name" value="MFS"/>
</dbReference>
<feature type="transmembrane region" description="Helical" evidence="7">
    <location>
        <begin position="188"/>
        <end position="207"/>
    </location>
</feature>
<dbReference type="PANTHER" id="PTHR23501">
    <property type="entry name" value="MAJOR FACILITATOR SUPERFAMILY"/>
    <property type="match status" value="1"/>
</dbReference>
<dbReference type="Gene3D" id="1.20.1250.20">
    <property type="entry name" value="MFS general substrate transporter like domains"/>
    <property type="match status" value="1"/>
</dbReference>
<feature type="transmembrane region" description="Helical" evidence="7">
    <location>
        <begin position="99"/>
        <end position="119"/>
    </location>
</feature>
<keyword evidence="4 7" id="KW-1133">Transmembrane helix</keyword>
<evidence type="ECO:0000256" key="6">
    <source>
        <dbReference type="SAM" id="MobiDB-lite"/>
    </source>
</evidence>
<gene>
    <name evidence="9" type="ORF">FE257_007798</name>
</gene>
<reference evidence="9" key="1">
    <citation type="journal article" date="2019" name="Beilstein J. Org. Chem.">
        <title>Nanangenines: drimane sesquiterpenoids as the dominant metabolite cohort of a novel Australian fungus, Aspergillus nanangensis.</title>
        <authorList>
            <person name="Lacey H.J."/>
            <person name="Gilchrist C.L.M."/>
            <person name="Crombie A."/>
            <person name="Kalaitzis J.A."/>
            <person name="Vuong D."/>
            <person name="Rutledge P.J."/>
            <person name="Turner P."/>
            <person name="Pitt J.I."/>
            <person name="Lacey E."/>
            <person name="Chooi Y.H."/>
            <person name="Piggott A.M."/>
        </authorList>
    </citation>
    <scope>NUCLEOTIDE SEQUENCE</scope>
    <source>
        <strain evidence="9">MST-FP2251</strain>
    </source>
</reference>
<dbReference type="Gene3D" id="1.20.1720.10">
    <property type="entry name" value="Multidrug resistance protein D"/>
    <property type="match status" value="1"/>
</dbReference>
<feature type="transmembrane region" description="Helical" evidence="7">
    <location>
        <begin position="219"/>
        <end position="242"/>
    </location>
</feature>
<feature type="transmembrane region" description="Helical" evidence="7">
    <location>
        <begin position="131"/>
        <end position="150"/>
    </location>
</feature>
<protein>
    <recommendedName>
        <fullName evidence="8">Major facilitator superfamily (MFS) profile domain-containing protein</fullName>
    </recommendedName>
</protein>
<evidence type="ECO:0000256" key="2">
    <source>
        <dbReference type="ARBA" id="ARBA00007520"/>
    </source>
</evidence>
<evidence type="ECO:0000256" key="4">
    <source>
        <dbReference type="ARBA" id="ARBA00022989"/>
    </source>
</evidence>
<feature type="transmembrane region" description="Helical" evidence="7">
    <location>
        <begin position="536"/>
        <end position="554"/>
    </location>
</feature>